<dbReference type="Pfam" id="PF16900">
    <property type="entry name" value="REPA_OB_2"/>
    <property type="match status" value="1"/>
</dbReference>
<dbReference type="InterPro" id="IPR031657">
    <property type="entry name" value="REPA_OB_2"/>
</dbReference>
<dbReference type="Gramene" id="AUR62037138-RA">
    <property type="protein sequence ID" value="AUR62037138-RA:cds"/>
    <property type="gene ID" value="AUR62037138"/>
</dbReference>
<feature type="domain" description="Replication protein A OB" evidence="2">
    <location>
        <begin position="32"/>
        <end position="85"/>
    </location>
</feature>
<reference evidence="3" key="2">
    <citation type="submission" date="2021-03" db="UniProtKB">
        <authorList>
            <consortium name="EnsemblPlants"/>
        </authorList>
    </citation>
    <scope>IDENTIFICATION</scope>
</reference>
<dbReference type="Gene3D" id="2.40.50.140">
    <property type="entry name" value="Nucleic acid-binding proteins"/>
    <property type="match status" value="1"/>
</dbReference>
<protein>
    <recommendedName>
        <fullName evidence="2">Replication protein A OB domain-containing protein</fullName>
    </recommendedName>
</protein>
<evidence type="ECO:0000313" key="3">
    <source>
        <dbReference type="EnsemblPlants" id="AUR62037138-RA:cds"/>
    </source>
</evidence>
<name>A0A803MY58_CHEQI</name>
<sequence>MRHDKIHPVDRTEGPVLPEYIPIADVPKTSGQHDRFDLLGVVVHMEDVRQVTYKSGKVADVRDINIVDESTGTRPMIISAWGQLATSD</sequence>
<dbReference type="AlphaFoldDB" id="A0A803MY58"/>
<accession>A0A803MY58</accession>
<evidence type="ECO:0000259" key="2">
    <source>
        <dbReference type="Pfam" id="PF16900"/>
    </source>
</evidence>
<evidence type="ECO:0000313" key="4">
    <source>
        <dbReference type="Proteomes" id="UP000596660"/>
    </source>
</evidence>
<keyword evidence="4" id="KW-1185">Reference proteome</keyword>
<reference evidence="3" key="1">
    <citation type="journal article" date="2017" name="Nature">
        <title>The genome of Chenopodium quinoa.</title>
        <authorList>
            <person name="Jarvis D.E."/>
            <person name="Ho Y.S."/>
            <person name="Lightfoot D.J."/>
            <person name="Schmoeckel S.M."/>
            <person name="Li B."/>
            <person name="Borm T.J.A."/>
            <person name="Ohyanagi H."/>
            <person name="Mineta K."/>
            <person name="Michell C.T."/>
            <person name="Saber N."/>
            <person name="Kharbatia N.M."/>
            <person name="Rupper R.R."/>
            <person name="Sharp A.R."/>
            <person name="Dally N."/>
            <person name="Boughton B.A."/>
            <person name="Woo Y.H."/>
            <person name="Gao G."/>
            <person name="Schijlen E.G.W.M."/>
            <person name="Guo X."/>
            <person name="Momin A.A."/>
            <person name="Negrao S."/>
            <person name="Al-Babili S."/>
            <person name="Gehring C."/>
            <person name="Roessner U."/>
            <person name="Jung C."/>
            <person name="Murphy K."/>
            <person name="Arold S.T."/>
            <person name="Gojobori T."/>
            <person name="van der Linden C.G."/>
            <person name="van Loo E.N."/>
            <person name="Jellen E.N."/>
            <person name="Maughan P.J."/>
            <person name="Tester M."/>
        </authorList>
    </citation>
    <scope>NUCLEOTIDE SEQUENCE [LARGE SCALE GENOMIC DNA]</scope>
    <source>
        <strain evidence="3">cv. PI 614886</strain>
    </source>
</reference>
<organism evidence="3 4">
    <name type="scientific">Chenopodium quinoa</name>
    <name type="common">Quinoa</name>
    <dbReference type="NCBI Taxonomy" id="63459"/>
    <lineage>
        <taxon>Eukaryota</taxon>
        <taxon>Viridiplantae</taxon>
        <taxon>Streptophyta</taxon>
        <taxon>Embryophyta</taxon>
        <taxon>Tracheophyta</taxon>
        <taxon>Spermatophyta</taxon>
        <taxon>Magnoliopsida</taxon>
        <taxon>eudicotyledons</taxon>
        <taxon>Gunneridae</taxon>
        <taxon>Pentapetalae</taxon>
        <taxon>Caryophyllales</taxon>
        <taxon>Chenopodiaceae</taxon>
        <taxon>Chenopodioideae</taxon>
        <taxon>Atripliceae</taxon>
        <taxon>Chenopodium</taxon>
    </lineage>
</organism>
<proteinExistence type="predicted"/>
<dbReference type="EnsemblPlants" id="AUR62037138-RA">
    <property type="protein sequence ID" value="AUR62037138-RA:cds"/>
    <property type="gene ID" value="AUR62037138"/>
</dbReference>
<dbReference type="GO" id="GO:0003677">
    <property type="term" value="F:DNA binding"/>
    <property type="evidence" value="ECO:0007669"/>
    <property type="project" value="UniProtKB-KW"/>
</dbReference>
<dbReference type="Proteomes" id="UP000596660">
    <property type="component" value="Unplaced"/>
</dbReference>
<dbReference type="InterPro" id="IPR012340">
    <property type="entry name" value="NA-bd_OB-fold"/>
</dbReference>
<keyword evidence="1" id="KW-0238">DNA-binding</keyword>
<evidence type="ECO:0000256" key="1">
    <source>
        <dbReference type="ARBA" id="ARBA00023125"/>
    </source>
</evidence>
<dbReference type="SUPFAM" id="SSF50249">
    <property type="entry name" value="Nucleic acid-binding proteins"/>
    <property type="match status" value="1"/>
</dbReference>